<evidence type="ECO:0008006" key="3">
    <source>
        <dbReference type="Google" id="ProtNLM"/>
    </source>
</evidence>
<dbReference type="InterPro" id="IPR038765">
    <property type="entry name" value="Papain-like_cys_pep_sf"/>
</dbReference>
<protein>
    <recommendedName>
        <fullName evidence="3">Permuted papain-like amidase YaeF/Yiix C92 family enzyme</fullName>
    </recommendedName>
</protein>
<dbReference type="InterPro" id="IPR024453">
    <property type="entry name" value="Peptidase_C92"/>
</dbReference>
<gene>
    <name evidence="1" type="ORF">GCM10011503_19050</name>
</gene>
<dbReference type="SUPFAM" id="SSF54001">
    <property type="entry name" value="Cysteine proteinases"/>
    <property type="match status" value="1"/>
</dbReference>
<name>A0ABQ1JJG3_9PROT</name>
<proteinExistence type="predicted"/>
<dbReference type="Proteomes" id="UP000628854">
    <property type="component" value="Unassembled WGS sequence"/>
</dbReference>
<dbReference type="EMBL" id="BMKF01000002">
    <property type="protein sequence ID" value="GGB70550.1"/>
    <property type="molecule type" value="Genomic_DNA"/>
</dbReference>
<dbReference type="Gene3D" id="3.90.1720.10">
    <property type="entry name" value="endopeptidase domain like (from Nostoc punctiforme)"/>
    <property type="match status" value="1"/>
</dbReference>
<keyword evidence="2" id="KW-1185">Reference proteome</keyword>
<sequence>MLDAISPIAQEGDLLFKGASTAVWTELAARWSTGDKRWGHVGIVTHVPETCCAPILVVHADTGDGAPGEEIGEVRAVSLETFLSDVDQAGLYRLDMDGDARQRMVEWVDAQARARIPFDRGYSIESENNLYCTELVWRGMSIALRRDAIPDKSRSMGRTYIALSDLSLHPLAKEVEVLDTFISDPSQSSAR</sequence>
<reference evidence="2" key="1">
    <citation type="journal article" date="2019" name="Int. J. Syst. Evol. Microbiol.">
        <title>The Global Catalogue of Microorganisms (GCM) 10K type strain sequencing project: providing services to taxonomists for standard genome sequencing and annotation.</title>
        <authorList>
            <consortium name="The Broad Institute Genomics Platform"/>
            <consortium name="The Broad Institute Genome Sequencing Center for Infectious Disease"/>
            <person name="Wu L."/>
            <person name="Ma J."/>
        </authorList>
    </citation>
    <scope>NUCLEOTIDE SEQUENCE [LARGE SCALE GENOMIC DNA]</scope>
    <source>
        <strain evidence="2">CGMCC 1.15928</strain>
    </source>
</reference>
<accession>A0ABQ1JJG3</accession>
<evidence type="ECO:0000313" key="2">
    <source>
        <dbReference type="Proteomes" id="UP000628854"/>
    </source>
</evidence>
<organism evidence="1 2">
    <name type="scientific">Henriciella pelagia</name>
    <dbReference type="NCBI Taxonomy" id="1977912"/>
    <lineage>
        <taxon>Bacteria</taxon>
        <taxon>Pseudomonadati</taxon>
        <taxon>Pseudomonadota</taxon>
        <taxon>Alphaproteobacteria</taxon>
        <taxon>Hyphomonadales</taxon>
        <taxon>Hyphomonadaceae</taxon>
        <taxon>Henriciella</taxon>
    </lineage>
</organism>
<evidence type="ECO:0000313" key="1">
    <source>
        <dbReference type="EMBL" id="GGB70550.1"/>
    </source>
</evidence>
<dbReference type="Pfam" id="PF05708">
    <property type="entry name" value="Peptidase_C92"/>
    <property type="match status" value="1"/>
</dbReference>
<comment type="caution">
    <text evidence="1">The sequence shown here is derived from an EMBL/GenBank/DDBJ whole genome shotgun (WGS) entry which is preliminary data.</text>
</comment>